<dbReference type="Proteomes" id="UP000230423">
    <property type="component" value="Unassembled WGS sequence"/>
</dbReference>
<name>A0A2G9TGZ9_TELCI</name>
<protein>
    <submittedName>
        <fullName evidence="1">Uncharacterized protein</fullName>
    </submittedName>
</protein>
<proteinExistence type="predicted"/>
<organism evidence="1 2">
    <name type="scientific">Teladorsagia circumcincta</name>
    <name type="common">Brown stomach worm</name>
    <name type="synonym">Ostertagia circumcincta</name>
    <dbReference type="NCBI Taxonomy" id="45464"/>
    <lineage>
        <taxon>Eukaryota</taxon>
        <taxon>Metazoa</taxon>
        <taxon>Ecdysozoa</taxon>
        <taxon>Nematoda</taxon>
        <taxon>Chromadorea</taxon>
        <taxon>Rhabditida</taxon>
        <taxon>Rhabditina</taxon>
        <taxon>Rhabditomorpha</taxon>
        <taxon>Strongyloidea</taxon>
        <taxon>Trichostrongylidae</taxon>
        <taxon>Teladorsagia</taxon>
    </lineage>
</organism>
<gene>
    <name evidence="1" type="ORF">TELCIR_21371</name>
</gene>
<dbReference type="EMBL" id="KZ366880">
    <property type="protein sequence ID" value="PIO57225.1"/>
    <property type="molecule type" value="Genomic_DNA"/>
</dbReference>
<evidence type="ECO:0000313" key="2">
    <source>
        <dbReference type="Proteomes" id="UP000230423"/>
    </source>
</evidence>
<accession>A0A2G9TGZ9</accession>
<dbReference type="Pfam" id="PF03314">
    <property type="entry name" value="DUF273"/>
    <property type="match status" value="1"/>
</dbReference>
<keyword evidence="2" id="KW-1185">Reference proteome</keyword>
<dbReference type="OrthoDB" id="5860920at2759"/>
<reference evidence="1 2" key="1">
    <citation type="submission" date="2015-09" db="EMBL/GenBank/DDBJ databases">
        <title>Draft genome of the parasitic nematode Teladorsagia circumcincta isolate WARC Sus (inbred).</title>
        <authorList>
            <person name="Mitreva M."/>
        </authorList>
    </citation>
    <scope>NUCLEOTIDE SEQUENCE [LARGE SCALE GENOMIC DNA]</scope>
    <source>
        <strain evidence="1 2">S</strain>
    </source>
</reference>
<dbReference type="AlphaFoldDB" id="A0A2G9TGZ9"/>
<evidence type="ECO:0000313" key="1">
    <source>
        <dbReference type="EMBL" id="PIO57225.1"/>
    </source>
</evidence>
<dbReference type="InterPro" id="IPR004988">
    <property type="entry name" value="DUF273"/>
</dbReference>
<sequence>MSKILRTATAAACLRIGRMWMVKQLSGVDGTRCEQLWNASTSYSSLAYYTGQGWARDGWLTNSHWNPMIDFMFHGRKEADKIPYKVENI</sequence>
<feature type="non-terminal residue" evidence="1">
    <location>
        <position position="89"/>
    </location>
</feature>